<dbReference type="NCBIfam" id="NF040606">
    <property type="entry name" value="CytoC_perox"/>
    <property type="match status" value="1"/>
</dbReference>
<dbReference type="SUPFAM" id="SSF46626">
    <property type="entry name" value="Cytochrome c"/>
    <property type="match status" value="1"/>
</dbReference>
<dbReference type="InterPro" id="IPR036909">
    <property type="entry name" value="Cyt_c-like_dom_sf"/>
</dbReference>
<comment type="caution">
    <text evidence="1">The sequence shown here is derived from an EMBL/GenBank/DDBJ whole genome shotgun (WGS) entry which is preliminary data.</text>
</comment>
<dbReference type="InterPro" id="IPR051395">
    <property type="entry name" value="Cytochrome_c_Peroxidase/MauG"/>
</dbReference>
<evidence type="ECO:0000313" key="2">
    <source>
        <dbReference type="Proteomes" id="UP000267535"/>
    </source>
</evidence>
<dbReference type="PANTHER" id="PTHR30600">
    <property type="entry name" value="CYTOCHROME C PEROXIDASE-RELATED"/>
    <property type="match status" value="1"/>
</dbReference>
<evidence type="ECO:0000313" key="1">
    <source>
        <dbReference type="EMBL" id="RRC97000.1"/>
    </source>
</evidence>
<keyword evidence="2" id="KW-1185">Reference proteome</keyword>
<dbReference type="GO" id="GO:0020037">
    <property type="term" value="F:heme binding"/>
    <property type="evidence" value="ECO:0007669"/>
    <property type="project" value="InterPro"/>
</dbReference>
<sequence>MHTAIASLEYGLTPPELPDYRPAEQIALNTDGWKQDSAWFQHASQGTATLPIPYNWLMALEEPKFSPWLIFWGEEELYTGDYLLRHGFIKQTATSGNPDALPIGLATTPSIYFPGINRKSTAIGFSCAACHTGQLLFQGKRYIIDGGAAMTDLGLLTKSLGAAFGQTVLSSQFPLFNGRFDRFAQRVLGLNDNILTRNQLKQELSATLRYLAKNSDVINVTEGFTRLDALNRIGNQVFDTALNRSANYSAIDAPVNFPHIWTTSWFNWVQYDGSIMQPLIRNAGEALGVEAYVDTTGPDSQRFASSINYHNLIEIEEWLAGKHPRQQQKFNGLRAPQWPASFPTIDHQLKTQGENIYREHCQDCHLPPVSSELFWTDKYWKKIKYIENGEKKTTEQTYLKLNIIPQEKIRTDPAQALILAKRTVDTTGLNLDTNICTPLNEQLNFVTFRDSATSSFALALGAFVQRTNLQWFKQSFTDESQINRLEGSRPNCLQAGQGYKARPLNGAWATAPFLHNGSIATIYDLLSTQEERPEVIQLGNQEFDPERLGIIQPNDKLNCIDVTQDKHSNYDDGLFLLNTCIDGNRNTGHIFDDNPAALGKIGPKLSHEQKMALIEYLKTI</sequence>
<dbReference type="GO" id="GO:0004130">
    <property type="term" value="F:cytochrome-c peroxidase activity"/>
    <property type="evidence" value="ECO:0007669"/>
    <property type="project" value="TreeGrafter"/>
</dbReference>
<evidence type="ECO:0008006" key="3">
    <source>
        <dbReference type="Google" id="ProtNLM"/>
    </source>
</evidence>
<name>A0A3P1SJ54_9GAMM</name>
<dbReference type="InterPro" id="IPR047758">
    <property type="entry name" value="CytoC_perox"/>
</dbReference>
<organism evidence="1 2">
    <name type="scientific">Amphritea balenae</name>
    <dbReference type="NCBI Taxonomy" id="452629"/>
    <lineage>
        <taxon>Bacteria</taxon>
        <taxon>Pseudomonadati</taxon>
        <taxon>Pseudomonadota</taxon>
        <taxon>Gammaproteobacteria</taxon>
        <taxon>Oceanospirillales</taxon>
        <taxon>Oceanospirillaceae</taxon>
        <taxon>Amphritea</taxon>
    </lineage>
</organism>
<dbReference type="EMBL" id="RQXV01000015">
    <property type="protein sequence ID" value="RRC97000.1"/>
    <property type="molecule type" value="Genomic_DNA"/>
</dbReference>
<dbReference type="PANTHER" id="PTHR30600:SF9">
    <property type="entry name" value="BLR7738 PROTEIN"/>
    <property type="match status" value="1"/>
</dbReference>
<reference evidence="1 2" key="1">
    <citation type="submission" date="2018-11" db="EMBL/GenBank/DDBJ databases">
        <title>The draft genome sequence of Amphritea balenae JAMM 1525T.</title>
        <authorList>
            <person name="Fang Z."/>
            <person name="Zhang Y."/>
            <person name="Han X."/>
        </authorList>
    </citation>
    <scope>NUCLEOTIDE SEQUENCE [LARGE SCALE GENOMIC DNA]</scope>
    <source>
        <strain evidence="1 2">JAMM 1525</strain>
    </source>
</reference>
<dbReference type="GO" id="GO:0009055">
    <property type="term" value="F:electron transfer activity"/>
    <property type="evidence" value="ECO:0007669"/>
    <property type="project" value="InterPro"/>
</dbReference>
<protein>
    <recommendedName>
        <fullName evidence="3">Cytochrome c domain-containing protein</fullName>
    </recommendedName>
</protein>
<dbReference type="Pfam" id="PF21419">
    <property type="entry name" value="RoxA-like_Cyt-c"/>
    <property type="match status" value="1"/>
</dbReference>
<dbReference type="OrthoDB" id="417271at2"/>
<proteinExistence type="predicted"/>
<gene>
    <name evidence="1" type="ORF">EHS89_19425</name>
</gene>
<dbReference type="Proteomes" id="UP000267535">
    <property type="component" value="Unassembled WGS sequence"/>
</dbReference>
<dbReference type="AlphaFoldDB" id="A0A3P1SJ54"/>
<dbReference type="Gene3D" id="1.10.760.10">
    <property type="entry name" value="Cytochrome c-like domain"/>
    <property type="match status" value="1"/>
</dbReference>
<accession>A0A3P1SJ54</accession>